<evidence type="ECO:0000259" key="10">
    <source>
        <dbReference type="Pfam" id="PF02770"/>
    </source>
</evidence>
<evidence type="ECO:0000256" key="8">
    <source>
        <dbReference type="RuleBase" id="RU362125"/>
    </source>
</evidence>
<evidence type="ECO:0000256" key="7">
    <source>
        <dbReference type="ARBA" id="ARBA00023002"/>
    </source>
</evidence>
<proteinExistence type="inferred from homology"/>
<dbReference type="FunFam" id="1.20.140.10:FF:000001">
    <property type="entry name" value="Acyl-CoA dehydrogenase"/>
    <property type="match status" value="1"/>
</dbReference>
<name>A0A1I1UH97_9ACTN</name>
<feature type="domain" description="Acyl-CoA oxidase/dehydrogenase middle" evidence="10">
    <location>
        <begin position="134"/>
        <end position="227"/>
    </location>
</feature>
<evidence type="ECO:0000313" key="12">
    <source>
        <dbReference type="EMBL" id="SFD68133.1"/>
    </source>
</evidence>
<accession>A0A1I1UH97</accession>
<dbReference type="GO" id="GO:0003995">
    <property type="term" value="F:acyl-CoA dehydrogenase activity"/>
    <property type="evidence" value="ECO:0007669"/>
    <property type="project" value="InterPro"/>
</dbReference>
<dbReference type="GO" id="GO:0050660">
    <property type="term" value="F:flavin adenine dinucleotide binding"/>
    <property type="evidence" value="ECO:0007669"/>
    <property type="project" value="InterPro"/>
</dbReference>
<keyword evidence="13" id="KW-1185">Reference proteome</keyword>
<organism evidence="12 13">
    <name type="scientific">Actinopolyspora alba</name>
    <dbReference type="NCBI Taxonomy" id="673379"/>
    <lineage>
        <taxon>Bacteria</taxon>
        <taxon>Bacillati</taxon>
        <taxon>Actinomycetota</taxon>
        <taxon>Actinomycetes</taxon>
        <taxon>Actinopolysporales</taxon>
        <taxon>Actinopolysporaceae</taxon>
        <taxon>Actinopolyspora</taxon>
        <taxon>Actinopolyspora alba group</taxon>
    </lineage>
</organism>
<evidence type="ECO:0000256" key="5">
    <source>
        <dbReference type="ARBA" id="ARBA00022630"/>
    </source>
</evidence>
<keyword evidence="7 8" id="KW-0560">Oxidoreductase</keyword>
<dbReference type="InterPro" id="IPR037069">
    <property type="entry name" value="AcylCoA_DH/ox_N_sf"/>
</dbReference>
<evidence type="ECO:0000256" key="6">
    <source>
        <dbReference type="ARBA" id="ARBA00022827"/>
    </source>
</evidence>
<dbReference type="Pfam" id="PF02771">
    <property type="entry name" value="Acyl-CoA_dh_N"/>
    <property type="match status" value="1"/>
</dbReference>
<dbReference type="InterPro" id="IPR009075">
    <property type="entry name" value="AcylCo_DH/oxidase_C"/>
</dbReference>
<gene>
    <name evidence="12" type="ORF">SAMN04487819_10259</name>
</gene>
<dbReference type="FunFam" id="1.10.540.10:FF:000002">
    <property type="entry name" value="Acyl-CoA dehydrogenase FadE19"/>
    <property type="match status" value="1"/>
</dbReference>
<evidence type="ECO:0000256" key="4">
    <source>
        <dbReference type="ARBA" id="ARBA00022456"/>
    </source>
</evidence>
<evidence type="ECO:0000259" key="9">
    <source>
        <dbReference type="Pfam" id="PF00441"/>
    </source>
</evidence>
<dbReference type="InterPro" id="IPR046373">
    <property type="entry name" value="Acyl-CoA_Oxase/DH_mid-dom_sf"/>
</dbReference>
<sequence>MTASVIASETPRSPFALTDDQRALKETAGEFAAERIAPDALRWDREKHFPVDVLAEAGELGMGGIYVDEQYGGTGLSRFDAALVFEELATGCPTIAAYISIHNMVAWMIDAFGDQRQREQWLPELCAMRSLGSYCLTEPDAGSDAAALRTRAVLDGDEYVVNGVKQFISGSGYSGVYVVMVRTGEPGPGGISALVVDGASEGISFGPEEDKMGWNAQPTRQVVFTDVRVPVRNRLGEEGIGFRVAMSGLDGGRLNIGACSLGGARAALERGTAYVGQRSAFGSRIGDFQALRFKLADMATELEAARTLLWRAAAALDAKDPEATKLCAMAKRLATDSGFNVANEALQLHGGYGYLAEYGMEKIVRDLRVHQILEGTNEIMRLIISRGMLESDQ</sequence>
<evidence type="ECO:0000256" key="2">
    <source>
        <dbReference type="ARBA" id="ARBA00005109"/>
    </source>
</evidence>
<dbReference type="Proteomes" id="UP000198716">
    <property type="component" value="Unassembled WGS sequence"/>
</dbReference>
<dbReference type="RefSeq" id="WP_092924345.1">
    <property type="nucleotide sequence ID" value="NZ_FOMZ01000002.1"/>
</dbReference>
<dbReference type="InterPro" id="IPR052547">
    <property type="entry name" value="Mito_Isobutyryl-CoADH"/>
</dbReference>
<protein>
    <recommendedName>
        <fullName evidence="14">Acyl-CoA dehydrogenase</fullName>
    </recommendedName>
</protein>
<dbReference type="Gene3D" id="1.20.140.10">
    <property type="entry name" value="Butyryl-CoA Dehydrogenase, subunit A, domain 3"/>
    <property type="match status" value="1"/>
</dbReference>
<dbReference type="InterPro" id="IPR013786">
    <property type="entry name" value="AcylCoA_DH/ox_N"/>
</dbReference>
<comment type="similarity">
    <text evidence="3 8">Belongs to the acyl-CoA dehydrogenase family.</text>
</comment>
<keyword evidence="4" id="KW-0101">Branched-chain amino acid catabolism</keyword>
<dbReference type="InterPro" id="IPR006089">
    <property type="entry name" value="Acyl-CoA_DH_CS"/>
</dbReference>
<dbReference type="Gene3D" id="2.40.110.10">
    <property type="entry name" value="Butyryl-CoA Dehydrogenase, subunit A, domain 2"/>
    <property type="match status" value="1"/>
</dbReference>
<evidence type="ECO:0000259" key="11">
    <source>
        <dbReference type="Pfam" id="PF02771"/>
    </source>
</evidence>
<comment type="cofactor">
    <cofactor evidence="1 8">
        <name>FAD</name>
        <dbReference type="ChEBI" id="CHEBI:57692"/>
    </cofactor>
</comment>
<dbReference type="PIRSF" id="PIRSF016578">
    <property type="entry name" value="HsaA"/>
    <property type="match status" value="1"/>
</dbReference>
<dbReference type="PROSITE" id="PS00073">
    <property type="entry name" value="ACYL_COA_DH_2"/>
    <property type="match status" value="1"/>
</dbReference>
<dbReference type="InterPro" id="IPR009100">
    <property type="entry name" value="AcylCoA_DH/oxidase_NM_dom_sf"/>
</dbReference>
<evidence type="ECO:0000256" key="1">
    <source>
        <dbReference type="ARBA" id="ARBA00001974"/>
    </source>
</evidence>
<dbReference type="FunFam" id="2.40.110.10:FF:000001">
    <property type="entry name" value="Acyl-CoA dehydrogenase, mitochondrial"/>
    <property type="match status" value="1"/>
</dbReference>
<dbReference type="Gene3D" id="1.10.540.10">
    <property type="entry name" value="Acyl-CoA dehydrogenase/oxidase, N-terminal domain"/>
    <property type="match status" value="1"/>
</dbReference>
<dbReference type="PANTHER" id="PTHR43831">
    <property type="entry name" value="ISOBUTYRYL-COA DEHYDROGENASE"/>
    <property type="match status" value="1"/>
</dbReference>
<dbReference type="PANTHER" id="PTHR43831:SF1">
    <property type="entry name" value="ISOBUTYRYL-COA DEHYDROGENASE, MITOCHONDRIAL"/>
    <property type="match status" value="1"/>
</dbReference>
<comment type="pathway">
    <text evidence="2">Amino-acid degradation; L-valine degradation.</text>
</comment>
<evidence type="ECO:0000313" key="13">
    <source>
        <dbReference type="Proteomes" id="UP000198716"/>
    </source>
</evidence>
<keyword evidence="5 8" id="KW-0285">Flavoprotein</keyword>
<dbReference type="InterPro" id="IPR036250">
    <property type="entry name" value="AcylCo_DH-like_C"/>
</dbReference>
<dbReference type="AlphaFoldDB" id="A0A1I1UH97"/>
<dbReference type="GO" id="GO:0009083">
    <property type="term" value="P:branched-chain amino acid catabolic process"/>
    <property type="evidence" value="ECO:0007669"/>
    <property type="project" value="UniProtKB-KW"/>
</dbReference>
<dbReference type="SUPFAM" id="SSF47203">
    <property type="entry name" value="Acyl-CoA dehydrogenase C-terminal domain-like"/>
    <property type="match status" value="1"/>
</dbReference>
<dbReference type="EMBL" id="FOMZ01000002">
    <property type="protein sequence ID" value="SFD68133.1"/>
    <property type="molecule type" value="Genomic_DNA"/>
</dbReference>
<dbReference type="SUPFAM" id="SSF56645">
    <property type="entry name" value="Acyl-CoA dehydrogenase NM domain-like"/>
    <property type="match status" value="1"/>
</dbReference>
<dbReference type="InterPro" id="IPR006091">
    <property type="entry name" value="Acyl-CoA_Oxase/DH_mid-dom"/>
</dbReference>
<feature type="domain" description="Acyl-CoA dehydrogenase/oxidase C-terminal" evidence="9">
    <location>
        <begin position="241"/>
        <end position="389"/>
    </location>
</feature>
<reference evidence="13" key="1">
    <citation type="submission" date="2016-10" db="EMBL/GenBank/DDBJ databases">
        <authorList>
            <person name="Varghese N."/>
            <person name="Submissions S."/>
        </authorList>
    </citation>
    <scope>NUCLEOTIDE SEQUENCE [LARGE SCALE GENOMIC DNA]</scope>
    <source>
        <strain evidence="13">DSM 45004</strain>
    </source>
</reference>
<dbReference type="Pfam" id="PF00441">
    <property type="entry name" value="Acyl-CoA_dh_1"/>
    <property type="match status" value="1"/>
</dbReference>
<evidence type="ECO:0008006" key="14">
    <source>
        <dbReference type="Google" id="ProtNLM"/>
    </source>
</evidence>
<feature type="domain" description="Acyl-CoA dehydrogenase/oxidase N-terminal" evidence="11">
    <location>
        <begin position="18"/>
        <end position="128"/>
    </location>
</feature>
<dbReference type="PROSITE" id="PS00072">
    <property type="entry name" value="ACYL_COA_DH_1"/>
    <property type="match status" value="1"/>
</dbReference>
<keyword evidence="6 8" id="KW-0274">FAD</keyword>
<evidence type="ECO:0000256" key="3">
    <source>
        <dbReference type="ARBA" id="ARBA00009347"/>
    </source>
</evidence>
<dbReference type="Pfam" id="PF02770">
    <property type="entry name" value="Acyl-CoA_dh_M"/>
    <property type="match status" value="1"/>
</dbReference>